<proteinExistence type="predicted"/>
<dbReference type="InterPro" id="IPR000330">
    <property type="entry name" value="SNF2_N"/>
</dbReference>
<evidence type="ECO:0000256" key="1">
    <source>
        <dbReference type="ARBA" id="ARBA00022801"/>
    </source>
</evidence>
<dbReference type="EMBL" id="LAZR01012020">
    <property type="protein sequence ID" value="KKM47138.1"/>
    <property type="molecule type" value="Genomic_DNA"/>
</dbReference>
<dbReference type="GO" id="GO:0031297">
    <property type="term" value="P:replication fork processing"/>
    <property type="evidence" value="ECO:0007669"/>
    <property type="project" value="TreeGrafter"/>
</dbReference>
<dbReference type="PROSITE" id="PS51194">
    <property type="entry name" value="HELICASE_CTER"/>
    <property type="match status" value="1"/>
</dbReference>
<dbReference type="InterPro" id="IPR001650">
    <property type="entry name" value="Helicase_C-like"/>
</dbReference>
<evidence type="ECO:0000259" key="2">
    <source>
        <dbReference type="PROSITE" id="PS51194"/>
    </source>
</evidence>
<feature type="domain" description="Helicase C-terminal" evidence="2">
    <location>
        <begin position="211"/>
        <end position="365"/>
    </location>
</feature>
<dbReference type="GO" id="GO:0005524">
    <property type="term" value="F:ATP binding"/>
    <property type="evidence" value="ECO:0007669"/>
    <property type="project" value="InterPro"/>
</dbReference>
<reference evidence="3" key="1">
    <citation type="journal article" date="2015" name="Nature">
        <title>Complex archaea that bridge the gap between prokaryotes and eukaryotes.</title>
        <authorList>
            <person name="Spang A."/>
            <person name="Saw J.H."/>
            <person name="Jorgensen S.L."/>
            <person name="Zaremba-Niedzwiedzka K."/>
            <person name="Martijn J."/>
            <person name="Lind A.E."/>
            <person name="van Eijk R."/>
            <person name="Schleper C."/>
            <person name="Guy L."/>
            <person name="Ettema T.J."/>
        </authorList>
    </citation>
    <scope>NUCLEOTIDE SEQUENCE</scope>
</reference>
<dbReference type="InterPro" id="IPR027417">
    <property type="entry name" value="P-loop_NTPase"/>
</dbReference>
<dbReference type="PANTHER" id="PTHR45766">
    <property type="entry name" value="DNA ANNEALING HELICASE AND ENDONUCLEASE ZRANB3 FAMILY MEMBER"/>
    <property type="match status" value="1"/>
</dbReference>
<dbReference type="PANTHER" id="PTHR45766:SF6">
    <property type="entry name" value="SWI_SNF-RELATED MATRIX-ASSOCIATED ACTIN-DEPENDENT REGULATOR OF CHROMATIN SUBFAMILY A-LIKE PROTEIN 1"/>
    <property type="match status" value="1"/>
</dbReference>
<dbReference type="CDD" id="cd18793">
    <property type="entry name" value="SF2_C_SNF"/>
    <property type="match status" value="1"/>
</dbReference>
<evidence type="ECO:0000313" key="3">
    <source>
        <dbReference type="EMBL" id="KKM47138.1"/>
    </source>
</evidence>
<comment type="caution">
    <text evidence="3">The sequence shown here is derived from an EMBL/GenBank/DDBJ whole genome shotgun (WGS) entry which is preliminary data.</text>
</comment>
<dbReference type="Pfam" id="PF00176">
    <property type="entry name" value="SNF2-rel_dom"/>
    <property type="match status" value="1"/>
</dbReference>
<dbReference type="SUPFAM" id="SSF52540">
    <property type="entry name" value="P-loop containing nucleoside triphosphate hydrolases"/>
    <property type="match status" value="2"/>
</dbReference>
<dbReference type="Gene3D" id="3.40.50.10810">
    <property type="entry name" value="Tandem AAA-ATPase domain"/>
    <property type="match status" value="1"/>
</dbReference>
<name>A0A0F9J918_9ZZZZ</name>
<sequence length="369" mass="41651">VEGIWCDNAYDWAERFIDRTTFMVVDESTTLKNPKAKRTVAACTLGRRASYRRILTGLPVPQGPLDLYAQCEFLEQGALGYNSFTAFKSVYAITRLVDLGGRKKFNQIIGYRNIDDLTKRLSRFSFIAKKDECLDLPPKIYNRVNVPLSAEQQRAYVSMKEDAVAELQDGSLCIAGEIITRMLRLHQITCGYLPDENGKLHPLKNDRMRVLLDEVLPNVAGNAIIWTHFIHSILMIATEMRERYGHEAVATFYGATPSKDRQQIVRDFQNKKHPLRFIIANKTAAYGLTLTAATNMIYYTNQWSLDVRQQSEDRAHRSGLHHAVTYTDLVSPGTIDVPILRALRAKLDIARQVLRTASGALETLTSGPG</sequence>
<dbReference type="SMART" id="SM00490">
    <property type="entry name" value="HELICc"/>
    <property type="match status" value="1"/>
</dbReference>
<dbReference type="GO" id="GO:0016787">
    <property type="term" value="F:hydrolase activity"/>
    <property type="evidence" value="ECO:0007669"/>
    <property type="project" value="UniProtKB-KW"/>
</dbReference>
<gene>
    <name evidence="3" type="ORF">LCGC14_1559000</name>
</gene>
<accession>A0A0F9J918</accession>
<dbReference type="AlphaFoldDB" id="A0A0F9J918"/>
<dbReference type="Gene3D" id="3.40.50.300">
    <property type="entry name" value="P-loop containing nucleotide triphosphate hydrolases"/>
    <property type="match status" value="1"/>
</dbReference>
<dbReference type="Pfam" id="PF00271">
    <property type="entry name" value="Helicase_C"/>
    <property type="match status" value="1"/>
</dbReference>
<dbReference type="GO" id="GO:0006281">
    <property type="term" value="P:DNA repair"/>
    <property type="evidence" value="ECO:0007669"/>
    <property type="project" value="TreeGrafter"/>
</dbReference>
<keyword evidence="1" id="KW-0378">Hydrolase</keyword>
<feature type="non-terminal residue" evidence="3">
    <location>
        <position position="1"/>
    </location>
</feature>
<protein>
    <recommendedName>
        <fullName evidence="2">Helicase C-terminal domain-containing protein</fullName>
    </recommendedName>
</protein>
<organism evidence="3">
    <name type="scientific">marine sediment metagenome</name>
    <dbReference type="NCBI Taxonomy" id="412755"/>
    <lineage>
        <taxon>unclassified sequences</taxon>
        <taxon>metagenomes</taxon>
        <taxon>ecological metagenomes</taxon>
    </lineage>
</organism>
<dbReference type="InterPro" id="IPR038718">
    <property type="entry name" value="SNF2-like_sf"/>
</dbReference>
<dbReference type="InterPro" id="IPR049730">
    <property type="entry name" value="SNF2/RAD54-like_C"/>
</dbReference>